<proteinExistence type="predicted"/>
<sequence length="106" mass="12079">MKGNRWHEDQNNNMQPDIKSAPCPWCGLNSVVVDTILLKGEHLNTWTAQASCHECGTKAPDTDFAAWDDHQLCEDYLLTDWENEREVVNLAVKIWNKRKTPNGTGL</sequence>
<name>V2TZT0_9GAMM</name>
<evidence type="ECO:0000313" key="2">
    <source>
        <dbReference type="Proteomes" id="UP000018418"/>
    </source>
</evidence>
<organism evidence="1 2">
    <name type="scientific">Acinetobacter brisouii CIP 110357</name>
    <dbReference type="NCBI Taxonomy" id="1341683"/>
    <lineage>
        <taxon>Bacteria</taxon>
        <taxon>Pseudomonadati</taxon>
        <taxon>Pseudomonadota</taxon>
        <taxon>Gammaproteobacteria</taxon>
        <taxon>Moraxellales</taxon>
        <taxon>Moraxellaceae</taxon>
        <taxon>Acinetobacter</taxon>
    </lineage>
</organism>
<dbReference type="OrthoDB" id="9204720at2"/>
<evidence type="ECO:0000313" key="1">
    <source>
        <dbReference type="EMBL" id="ESK47483.1"/>
    </source>
</evidence>
<gene>
    <name evidence="1" type="ORF">P255_02965</name>
</gene>
<dbReference type="EMBL" id="AYEU01000015">
    <property type="protein sequence ID" value="ESK47483.1"/>
    <property type="molecule type" value="Genomic_DNA"/>
</dbReference>
<reference evidence="1 2" key="1">
    <citation type="submission" date="2013-10" db="EMBL/GenBank/DDBJ databases">
        <title>The Genome Sequence of Acinetobacter brisouii CIP 110357.</title>
        <authorList>
            <consortium name="The Broad Institute Genomics Platform"/>
            <consortium name="The Broad Institute Genome Sequencing Center for Infectious Disease"/>
            <person name="Cerqueira G."/>
            <person name="Feldgarden M."/>
            <person name="Courvalin P."/>
            <person name="Grillot-Courvalin C."/>
            <person name="Clermont D."/>
            <person name="Rocha E."/>
            <person name="Yoon E.-J."/>
            <person name="Nemec A."/>
            <person name="Young S.K."/>
            <person name="Zeng Q."/>
            <person name="Gargeya S."/>
            <person name="Fitzgerald M."/>
            <person name="Abouelleil A."/>
            <person name="Alvarado L."/>
            <person name="Berlin A.M."/>
            <person name="Chapman S.B."/>
            <person name="Gainer-Dewar J."/>
            <person name="Goldberg J."/>
            <person name="Gnerre S."/>
            <person name="Griggs A."/>
            <person name="Gujja S."/>
            <person name="Hansen M."/>
            <person name="Howarth C."/>
            <person name="Imamovic A."/>
            <person name="Ireland A."/>
            <person name="Larimer J."/>
            <person name="McCowan C."/>
            <person name="Murphy C."/>
            <person name="Pearson M."/>
            <person name="Poon T.W."/>
            <person name="Priest M."/>
            <person name="Roberts A."/>
            <person name="Saif S."/>
            <person name="Shea T."/>
            <person name="Sykes S."/>
            <person name="Wortman J."/>
            <person name="Nusbaum C."/>
            <person name="Birren B."/>
        </authorList>
    </citation>
    <scope>NUCLEOTIDE SEQUENCE [LARGE SCALE GENOMIC DNA]</scope>
    <source>
        <strain evidence="1 2">CIP 110357</strain>
    </source>
</reference>
<dbReference type="RefSeq" id="WP_004904514.1">
    <property type="nucleotide sequence ID" value="NZ_BBTI01000016.1"/>
</dbReference>
<dbReference type="AlphaFoldDB" id="V2TZT0"/>
<dbReference type="HOGENOM" id="CLU_2299619_0_0_6"/>
<comment type="caution">
    <text evidence="1">The sequence shown here is derived from an EMBL/GenBank/DDBJ whole genome shotgun (WGS) entry which is preliminary data.</text>
</comment>
<protein>
    <recommendedName>
        <fullName evidence="3">Restriction alleviation protein, Lar family</fullName>
    </recommendedName>
</protein>
<accession>V2TZT0</accession>
<keyword evidence="2" id="KW-1185">Reference proteome</keyword>
<dbReference type="Proteomes" id="UP000018418">
    <property type="component" value="Unassembled WGS sequence"/>
</dbReference>
<dbReference type="PATRIC" id="fig|1341683.3.peg.2925"/>
<evidence type="ECO:0008006" key="3">
    <source>
        <dbReference type="Google" id="ProtNLM"/>
    </source>
</evidence>